<dbReference type="Gene3D" id="3.10.450.50">
    <property type="match status" value="1"/>
</dbReference>
<sequence length="121" mass="13646">MSALHTAEKIALLVANAWEKRSTNGLRDVLAADFEYASQWVFDTMRGADTYVDYLTSKFNAIQRSCCNINVKNTRYSDTLIEIDLEQSMTDTVKVVMLQLTISNGKITRADMCAPAFRQLP</sequence>
<accession>A0ABN6QJE9</accession>
<dbReference type="SUPFAM" id="SSF54427">
    <property type="entry name" value="NTF2-like"/>
    <property type="match status" value="1"/>
</dbReference>
<dbReference type="InterPro" id="IPR032710">
    <property type="entry name" value="NTF2-like_dom_sf"/>
</dbReference>
<dbReference type="Proteomes" id="UP001062263">
    <property type="component" value="Chromosome"/>
</dbReference>
<keyword evidence="2" id="KW-1185">Reference proteome</keyword>
<reference evidence="1" key="1">
    <citation type="submission" date="2022-06" db="EMBL/GenBank/DDBJ databases">
        <title>Akkermansia biwalacus sp. nov., an anaerobic mucin-degrading bacterium isolated from human intestine.</title>
        <authorList>
            <person name="Kobayashi Y."/>
            <person name="Inoue S."/>
            <person name="Kawahara T."/>
            <person name="Kohda N."/>
        </authorList>
    </citation>
    <scope>NUCLEOTIDE SEQUENCE</scope>
    <source>
        <strain evidence="1">WON2089</strain>
    </source>
</reference>
<organism evidence="1 2">
    <name type="scientific">Akkermansia biwaensis</name>
    <dbReference type="NCBI Taxonomy" id="2946555"/>
    <lineage>
        <taxon>Bacteria</taxon>
        <taxon>Pseudomonadati</taxon>
        <taxon>Verrucomicrobiota</taxon>
        <taxon>Verrucomicrobiia</taxon>
        <taxon>Verrucomicrobiales</taxon>
        <taxon>Akkermansiaceae</taxon>
        <taxon>Akkermansia</taxon>
    </lineage>
</organism>
<evidence type="ECO:0000313" key="2">
    <source>
        <dbReference type="Proteomes" id="UP001062263"/>
    </source>
</evidence>
<gene>
    <name evidence="1" type="ORF">Abiwalacus_23300</name>
</gene>
<name>A0ABN6QJE9_9BACT</name>
<evidence type="ECO:0008006" key="3">
    <source>
        <dbReference type="Google" id="ProtNLM"/>
    </source>
</evidence>
<dbReference type="RefSeq" id="WP_215433645.1">
    <property type="nucleotide sequence ID" value="NZ_AP025943.1"/>
</dbReference>
<proteinExistence type="predicted"/>
<evidence type="ECO:0000313" key="1">
    <source>
        <dbReference type="EMBL" id="BDL44756.1"/>
    </source>
</evidence>
<protein>
    <recommendedName>
        <fullName evidence="3">SnoaL-like domain-containing protein</fullName>
    </recommendedName>
</protein>
<dbReference type="EMBL" id="AP025943">
    <property type="protein sequence ID" value="BDL44756.1"/>
    <property type="molecule type" value="Genomic_DNA"/>
</dbReference>